<dbReference type="EMBL" id="BLLF01000847">
    <property type="protein sequence ID" value="GFH15415.1"/>
    <property type="molecule type" value="Genomic_DNA"/>
</dbReference>
<dbReference type="InterPro" id="IPR015943">
    <property type="entry name" value="WD40/YVTN_repeat-like_dom_sf"/>
</dbReference>
<evidence type="ECO:0000313" key="2">
    <source>
        <dbReference type="Proteomes" id="UP000485058"/>
    </source>
</evidence>
<keyword evidence="2" id="KW-1185">Reference proteome</keyword>
<dbReference type="InterPro" id="IPR001680">
    <property type="entry name" value="WD40_rpt"/>
</dbReference>
<proteinExistence type="predicted"/>
<dbReference type="Gene3D" id="2.130.10.10">
    <property type="entry name" value="YVTN repeat-like/Quinoprotein amine dehydrogenase"/>
    <property type="match status" value="1"/>
</dbReference>
<name>A0A699Z1M8_HAELA</name>
<gene>
    <name evidence="1" type="ORF">HaLaN_11639</name>
</gene>
<sequence>MCQILLTDSNCCGAKHGSPHQVWQYSLGVSTGYQGCSNVNCDVEGPAAGMAEPLRPKLTYRPQRKLEVFFTGGVARISRDGKLLACGCGEEVKDSEPVSALAISPDCKTLVVASRSCTCRVIDLTSGELKRSWRGHKAPIADVVVDASGGWVLRPRSPTSMTMSMQATTHHANSHQPMSTKRGISEEQYSGNGAGNGASWPGWWQHACR</sequence>
<dbReference type="AlphaFoldDB" id="A0A699Z1M8"/>
<dbReference type="Pfam" id="PF00400">
    <property type="entry name" value="WD40"/>
    <property type="match status" value="1"/>
</dbReference>
<comment type="caution">
    <text evidence="1">The sequence shown here is derived from an EMBL/GenBank/DDBJ whole genome shotgun (WGS) entry which is preliminary data.</text>
</comment>
<reference evidence="1 2" key="1">
    <citation type="submission" date="2020-02" db="EMBL/GenBank/DDBJ databases">
        <title>Draft genome sequence of Haematococcus lacustris strain NIES-144.</title>
        <authorList>
            <person name="Morimoto D."/>
            <person name="Nakagawa S."/>
            <person name="Yoshida T."/>
            <person name="Sawayama S."/>
        </authorList>
    </citation>
    <scope>NUCLEOTIDE SEQUENCE [LARGE SCALE GENOMIC DNA]</scope>
    <source>
        <strain evidence="1 2">NIES-144</strain>
    </source>
</reference>
<protein>
    <submittedName>
        <fullName evidence="1">WD_REPEATS_REGION domain-containing protein</fullName>
    </submittedName>
</protein>
<dbReference type="Proteomes" id="UP000485058">
    <property type="component" value="Unassembled WGS sequence"/>
</dbReference>
<accession>A0A699Z1M8</accession>
<organism evidence="1 2">
    <name type="scientific">Haematococcus lacustris</name>
    <name type="common">Green alga</name>
    <name type="synonym">Haematococcus pluvialis</name>
    <dbReference type="NCBI Taxonomy" id="44745"/>
    <lineage>
        <taxon>Eukaryota</taxon>
        <taxon>Viridiplantae</taxon>
        <taxon>Chlorophyta</taxon>
        <taxon>core chlorophytes</taxon>
        <taxon>Chlorophyceae</taxon>
        <taxon>CS clade</taxon>
        <taxon>Chlamydomonadales</taxon>
        <taxon>Haematococcaceae</taxon>
        <taxon>Haematococcus</taxon>
    </lineage>
</organism>
<evidence type="ECO:0000313" key="1">
    <source>
        <dbReference type="EMBL" id="GFH15415.1"/>
    </source>
</evidence>
<dbReference type="SUPFAM" id="SSF69322">
    <property type="entry name" value="Tricorn protease domain 2"/>
    <property type="match status" value="1"/>
</dbReference>